<dbReference type="PANTHER" id="PTHR12507">
    <property type="entry name" value="REDUCED GROWTH PHENOTYPE 1 RGP1, YEAST -RELATED"/>
    <property type="match status" value="1"/>
</dbReference>
<dbReference type="Pfam" id="PF08737">
    <property type="entry name" value="Rgp1"/>
    <property type="match status" value="1"/>
</dbReference>
<reference evidence="2" key="1">
    <citation type="submission" date="2022-11" db="EMBL/GenBank/DDBJ databases">
        <title>Chromosomal genome sequence assembly and mating type (MAT) locus characterization of the leprose asexual lichenized fungus Lepraria neglecta (Nyl.) Erichsen.</title>
        <authorList>
            <person name="Allen J.L."/>
            <person name="Pfeffer B."/>
        </authorList>
    </citation>
    <scope>NUCLEOTIDE SEQUENCE</scope>
    <source>
        <strain evidence="2">Allen 5258</strain>
    </source>
</reference>
<name>A0AAD9YZA4_9LECA</name>
<sequence length="397" mass="42693">MGSFTLDGSLVNQSPFEEAKRKGIIGGQGGGGVVRNESAKRDSGLLGSFGWGNIGESLGGLLGGNELSSIKEMKSNTNARLVPILSTPQSILFVDLRLKPGESQGEILGHDLMSPHTILSNIASISSVETSPSAGKSTKDGPFSNKPSSSSIEFLSYVESLLDKSHQNSGLLSPTEPESRSRTPMANKLSTMKESVDLAILRSNIATSSARGVNRFEITRSGDRVAVIMLARPAYRLGETIPVAIDFQESDVSCYSLHATLESSEIIDPAIALRSKASIHRATRRIHASLFESTICAKKVLFNPMIPAHSTPEFITSGISLEWRLRFEFVTSRLGDAEELDEGVDDLMEEVARDERGSVKAAVQGLPCETFDVTVPVRVYGNTSGFDEKTEAGDFPI</sequence>
<evidence type="ECO:0000256" key="1">
    <source>
        <dbReference type="SAM" id="MobiDB-lite"/>
    </source>
</evidence>
<evidence type="ECO:0000313" key="3">
    <source>
        <dbReference type="Proteomes" id="UP001276659"/>
    </source>
</evidence>
<dbReference type="AlphaFoldDB" id="A0AAD9YZA4"/>
<comment type="caution">
    <text evidence="2">The sequence shown here is derived from an EMBL/GenBank/DDBJ whole genome shotgun (WGS) entry which is preliminary data.</text>
</comment>
<dbReference type="InterPro" id="IPR014848">
    <property type="entry name" value="Rgp1"/>
</dbReference>
<organism evidence="2 3">
    <name type="scientific">Lepraria neglecta</name>
    <dbReference type="NCBI Taxonomy" id="209136"/>
    <lineage>
        <taxon>Eukaryota</taxon>
        <taxon>Fungi</taxon>
        <taxon>Dikarya</taxon>
        <taxon>Ascomycota</taxon>
        <taxon>Pezizomycotina</taxon>
        <taxon>Lecanoromycetes</taxon>
        <taxon>OSLEUM clade</taxon>
        <taxon>Lecanoromycetidae</taxon>
        <taxon>Lecanorales</taxon>
        <taxon>Lecanorineae</taxon>
        <taxon>Stereocaulaceae</taxon>
        <taxon>Lepraria</taxon>
    </lineage>
</organism>
<gene>
    <name evidence="2" type="ORF">OEA41_005139</name>
</gene>
<feature type="region of interest" description="Disordered" evidence="1">
    <location>
        <begin position="129"/>
        <end position="148"/>
    </location>
</feature>
<dbReference type="EMBL" id="JASNWA010000010">
    <property type="protein sequence ID" value="KAK3168691.1"/>
    <property type="molecule type" value="Genomic_DNA"/>
</dbReference>
<accession>A0AAD9YZA4</accession>
<protein>
    <recommendedName>
        <fullName evidence="4">Rgp1-domain-containing protein</fullName>
    </recommendedName>
</protein>
<dbReference type="Proteomes" id="UP001276659">
    <property type="component" value="Unassembled WGS sequence"/>
</dbReference>
<evidence type="ECO:0008006" key="4">
    <source>
        <dbReference type="Google" id="ProtNLM"/>
    </source>
</evidence>
<evidence type="ECO:0000313" key="2">
    <source>
        <dbReference type="EMBL" id="KAK3168691.1"/>
    </source>
</evidence>
<proteinExistence type="predicted"/>
<keyword evidence="3" id="KW-1185">Reference proteome</keyword>